<sequence length="83" mass="9122">MLFRRRFVFTVTFFLRHPRLAAVAGVGAPPAGHRVPALLGGVRPLRTAHQHQRKSALRLARCHASVPRTSSCSLQHSFALSLA</sequence>
<protein>
    <recommendedName>
        <fullName evidence="4">Secreted protein</fullName>
    </recommendedName>
</protein>
<evidence type="ECO:0000256" key="1">
    <source>
        <dbReference type="SAM" id="SignalP"/>
    </source>
</evidence>
<dbReference type="Proteomes" id="UP000499080">
    <property type="component" value="Unassembled WGS sequence"/>
</dbReference>
<keyword evidence="3" id="KW-1185">Reference proteome</keyword>
<accession>A0A4Y2NMD7</accession>
<dbReference type="EMBL" id="BGPR01009258">
    <property type="protein sequence ID" value="GBN38906.1"/>
    <property type="molecule type" value="Genomic_DNA"/>
</dbReference>
<organism evidence="2 3">
    <name type="scientific">Araneus ventricosus</name>
    <name type="common">Orbweaver spider</name>
    <name type="synonym">Epeira ventricosa</name>
    <dbReference type="NCBI Taxonomy" id="182803"/>
    <lineage>
        <taxon>Eukaryota</taxon>
        <taxon>Metazoa</taxon>
        <taxon>Ecdysozoa</taxon>
        <taxon>Arthropoda</taxon>
        <taxon>Chelicerata</taxon>
        <taxon>Arachnida</taxon>
        <taxon>Araneae</taxon>
        <taxon>Araneomorphae</taxon>
        <taxon>Entelegynae</taxon>
        <taxon>Araneoidea</taxon>
        <taxon>Araneidae</taxon>
        <taxon>Araneus</taxon>
    </lineage>
</organism>
<evidence type="ECO:0000313" key="2">
    <source>
        <dbReference type="EMBL" id="GBN38906.1"/>
    </source>
</evidence>
<keyword evidence="1" id="KW-0732">Signal</keyword>
<evidence type="ECO:0000313" key="3">
    <source>
        <dbReference type="Proteomes" id="UP000499080"/>
    </source>
</evidence>
<name>A0A4Y2NMD7_ARAVE</name>
<comment type="caution">
    <text evidence="2">The sequence shown here is derived from an EMBL/GenBank/DDBJ whole genome shotgun (WGS) entry which is preliminary data.</text>
</comment>
<gene>
    <name evidence="2" type="ORF">AVEN_116567_1</name>
</gene>
<feature type="chain" id="PRO_5021278058" description="Secreted protein" evidence="1">
    <location>
        <begin position="22"/>
        <end position="83"/>
    </location>
</feature>
<reference evidence="2 3" key="1">
    <citation type="journal article" date="2019" name="Sci. Rep.">
        <title>Orb-weaving spider Araneus ventricosus genome elucidates the spidroin gene catalogue.</title>
        <authorList>
            <person name="Kono N."/>
            <person name="Nakamura H."/>
            <person name="Ohtoshi R."/>
            <person name="Moran D.A.P."/>
            <person name="Shinohara A."/>
            <person name="Yoshida Y."/>
            <person name="Fujiwara M."/>
            <person name="Mori M."/>
            <person name="Tomita M."/>
            <person name="Arakawa K."/>
        </authorList>
    </citation>
    <scope>NUCLEOTIDE SEQUENCE [LARGE SCALE GENOMIC DNA]</scope>
</reference>
<evidence type="ECO:0008006" key="4">
    <source>
        <dbReference type="Google" id="ProtNLM"/>
    </source>
</evidence>
<dbReference type="AlphaFoldDB" id="A0A4Y2NMD7"/>
<proteinExistence type="predicted"/>
<feature type="signal peptide" evidence="1">
    <location>
        <begin position="1"/>
        <end position="21"/>
    </location>
</feature>